<dbReference type="Proteomes" id="UP000253975">
    <property type="component" value="Unassembled WGS sequence"/>
</dbReference>
<dbReference type="InterPro" id="IPR000825">
    <property type="entry name" value="SUF_FeS_clus_asmbl_SufBD_core"/>
</dbReference>
<dbReference type="PANTHER" id="PTHR43575:SF1">
    <property type="entry name" value="PROTEIN ABCI7, CHLOROPLASTIC"/>
    <property type="match status" value="1"/>
</dbReference>
<evidence type="ECO:0000313" key="2">
    <source>
        <dbReference type="EMBL" id="RDB60297.1"/>
    </source>
</evidence>
<comment type="caution">
    <text evidence="2">The sequence shown here is derived from an EMBL/GenBank/DDBJ whole genome shotgun (WGS) entry which is preliminary data.</text>
</comment>
<dbReference type="RefSeq" id="WP_114615033.1">
    <property type="nucleotide sequence ID" value="NZ_DAWAQT010000006.1"/>
</dbReference>
<dbReference type="InterPro" id="IPR037284">
    <property type="entry name" value="SUF_FeS_clus_asmbl_SufBD_sf"/>
</dbReference>
<dbReference type="PANTHER" id="PTHR43575">
    <property type="entry name" value="PROTEIN ABCI7, CHLOROPLASTIC"/>
    <property type="match status" value="1"/>
</dbReference>
<organism evidence="2 3">
    <name type="scientific">Slackia isoflavoniconvertens</name>
    <dbReference type="NCBI Taxonomy" id="572010"/>
    <lineage>
        <taxon>Bacteria</taxon>
        <taxon>Bacillati</taxon>
        <taxon>Actinomycetota</taxon>
        <taxon>Coriobacteriia</taxon>
        <taxon>Eggerthellales</taxon>
        <taxon>Eggerthellaceae</taxon>
        <taxon>Slackia</taxon>
    </lineage>
</organism>
<dbReference type="InterPro" id="IPR055346">
    <property type="entry name" value="Fe-S_cluster_assembly_SufBD"/>
</dbReference>
<dbReference type="SUPFAM" id="SSF101960">
    <property type="entry name" value="Stabilizer of iron transporter SufD"/>
    <property type="match status" value="1"/>
</dbReference>
<evidence type="ECO:0000313" key="3">
    <source>
        <dbReference type="Proteomes" id="UP000253975"/>
    </source>
</evidence>
<dbReference type="Pfam" id="PF01458">
    <property type="entry name" value="SUFBD_core"/>
    <property type="match status" value="1"/>
</dbReference>
<name>A0A369LNQ7_9ACTN</name>
<proteinExistence type="predicted"/>
<evidence type="ECO:0000259" key="1">
    <source>
        <dbReference type="Pfam" id="PF01458"/>
    </source>
</evidence>
<accession>A0A369LNQ7</accession>
<dbReference type="AlphaFoldDB" id="A0A369LNQ7"/>
<reference evidence="2 3" key="1">
    <citation type="journal article" date="2018" name="Elife">
        <title>Discovery and characterization of a prevalent human gut bacterial enzyme sufficient for the inactivation of a family of plant toxins.</title>
        <authorList>
            <person name="Koppel N."/>
            <person name="Bisanz J.E."/>
            <person name="Pandelia M.E."/>
            <person name="Turnbaugh P.J."/>
            <person name="Balskus E.P."/>
        </authorList>
    </citation>
    <scope>NUCLEOTIDE SEQUENCE [LARGE SCALE GENOMIC DNA]</scope>
    <source>
        <strain evidence="2 3">OB21 GAM31</strain>
    </source>
</reference>
<protein>
    <submittedName>
        <fullName evidence="2">ABC transporter permease</fullName>
    </submittedName>
</protein>
<feature type="domain" description="SUF system FeS cluster assembly SufBD core" evidence="1">
    <location>
        <begin position="149"/>
        <end position="374"/>
    </location>
</feature>
<gene>
    <name evidence="2" type="ORF">C1881_02885</name>
</gene>
<dbReference type="GO" id="GO:0016226">
    <property type="term" value="P:iron-sulfur cluster assembly"/>
    <property type="evidence" value="ECO:0007669"/>
    <property type="project" value="InterPro"/>
</dbReference>
<dbReference type="EMBL" id="PPTO01000003">
    <property type="protein sequence ID" value="RDB60297.1"/>
    <property type="molecule type" value="Genomic_DNA"/>
</dbReference>
<sequence>MVETTTTTLRANALISPTWHRLDMNEAEVDVVDSIADGIEIHVPEGAQEAEFGAFATAALAAWATRPEQAKTQNNTQPDDEILNGGEVNLDLAATSPVTRDMPQAFEHGMGRTAGEWLAAHAAKTRAVRVPAGTALAEPIVVHAHGKNAAASVASLDVVVEEGASAQVLVCFDAPEAGEGVIGSTLGVFADADAHVDIQTVHAASDGFTTMDDTALFLDDDARITVRHTVLGAGKSFVGLAGNLSGKRSDVHVTTRYVGHGEEAIDFNYLLRHRGEKTTCLMDAQGVLTDECTKILRGTIDLACGCAGAEGTETESVILADERVKNKSIPIILCSEDDVAGNHGATIGHMRPEQLNYLMSRGISQEAAERLFATATFEDAAITTPDAYTRQAIAKLAAEIGVPAQFDEAE</sequence>